<keyword evidence="4" id="KW-1185">Reference proteome</keyword>
<dbReference type="PANTHER" id="PTHR43173:SF19">
    <property type="entry name" value="AARF DOMAIN-CONTAINING PROTEIN KINASE 1"/>
    <property type="match status" value="1"/>
</dbReference>
<dbReference type="InterPro" id="IPR011009">
    <property type="entry name" value="Kinase-like_dom_sf"/>
</dbReference>
<evidence type="ECO:0000313" key="4">
    <source>
        <dbReference type="Proteomes" id="UP000297245"/>
    </source>
</evidence>
<dbReference type="GO" id="GO:0016301">
    <property type="term" value="F:kinase activity"/>
    <property type="evidence" value="ECO:0007669"/>
    <property type="project" value="UniProtKB-KW"/>
</dbReference>
<keyword evidence="3" id="KW-0808">Transferase</keyword>
<evidence type="ECO:0000259" key="2">
    <source>
        <dbReference type="Pfam" id="PF03109"/>
    </source>
</evidence>
<dbReference type="InterPro" id="IPR045307">
    <property type="entry name" value="ADCK1_dom"/>
</dbReference>
<dbReference type="EMBL" id="ML179051">
    <property type="protein sequence ID" value="THV05018.1"/>
    <property type="molecule type" value="Genomic_DNA"/>
</dbReference>
<dbReference type="AlphaFoldDB" id="A0A4S8MPR8"/>
<proteinExistence type="inferred from homology"/>
<dbReference type="Proteomes" id="UP000297245">
    <property type="component" value="Unassembled WGS sequence"/>
</dbReference>
<sequence>MLRSPYGLISGMVNFQKIKCVFRYPTRPRSFYLRSKSSSASLTSDTLHASPRGAPRPWIYPTTLFLVGIGGLASYHYSDDFRHSVLAMVRSSRVAQAAVLGILDYKITLSRNYPSQEEHDKALSGCHTRSALRVRQALLLNGGIFIKLGQHMASMIILPVEWSSTMRPLQDQCDPTSYEDLQAMFISDLGTPIEETFEMFNFKPIGVASLAQVHVAVLKDGQKVAVKLQHPHLAEFADVDMKMVERSLHAIKWVFPEFEFTWLGDEMKINLPKEMDFTHEASNAIKLKNQFASLKTTLYIPKIINAYKRVLVMEFIEGARPDNLEYLAEHNIDRNRISLELAEIFGQMIHLNGFFHADPHPGNLLIRPSPPSSTSPRNFEIVLLDHGQYFYVDPDTRVNYSKFWLSLMKPASSFIIAERRRLAKLVANVPEDLYPIFEAALTGRTEGSWDQSVDTMINIPQTQSEQEREHIRQAVATREGLILDVFDVLRRVPRIMLMIFKVNDLLRGLDHDLMTTHSNIRVFLVTAKYCMRAVWVDDTERLSRAKIGLLNFLYQYATGWWSFKKDYYSLTLVETVMDTKASVIKFWAWLHGLRRGFRAAHAAASGLSATR</sequence>
<dbReference type="OrthoDB" id="427480at2759"/>
<dbReference type="Pfam" id="PF03109">
    <property type="entry name" value="ABC1"/>
    <property type="match status" value="1"/>
</dbReference>
<dbReference type="SUPFAM" id="SSF56112">
    <property type="entry name" value="Protein kinase-like (PK-like)"/>
    <property type="match status" value="1"/>
</dbReference>
<evidence type="ECO:0000256" key="1">
    <source>
        <dbReference type="ARBA" id="ARBA00009670"/>
    </source>
</evidence>
<accession>A0A4S8MPR8</accession>
<comment type="similarity">
    <text evidence="1">Belongs to the protein kinase superfamily. ADCK protein kinase family.</text>
</comment>
<evidence type="ECO:0000313" key="3">
    <source>
        <dbReference type="EMBL" id="THV05018.1"/>
    </source>
</evidence>
<dbReference type="InterPro" id="IPR051130">
    <property type="entry name" value="Mito_struct-func_regulator"/>
</dbReference>
<dbReference type="CDD" id="cd13969">
    <property type="entry name" value="ADCK1-like"/>
    <property type="match status" value="1"/>
</dbReference>
<dbReference type="PANTHER" id="PTHR43173">
    <property type="entry name" value="ABC1 FAMILY PROTEIN"/>
    <property type="match status" value="1"/>
</dbReference>
<dbReference type="InterPro" id="IPR004147">
    <property type="entry name" value="ABC1_dom"/>
</dbReference>
<dbReference type="GO" id="GO:0007005">
    <property type="term" value="P:mitochondrion organization"/>
    <property type="evidence" value="ECO:0007669"/>
    <property type="project" value="TreeGrafter"/>
</dbReference>
<protein>
    <submittedName>
        <fullName evidence="3">Atypical/ABC1/ABC1-B protein kinase</fullName>
    </submittedName>
</protein>
<feature type="domain" description="ABC1 atypical kinase-like" evidence="2">
    <location>
        <begin position="169"/>
        <end position="410"/>
    </location>
</feature>
<dbReference type="GO" id="GO:0005743">
    <property type="term" value="C:mitochondrial inner membrane"/>
    <property type="evidence" value="ECO:0007669"/>
    <property type="project" value="TreeGrafter"/>
</dbReference>
<dbReference type="GO" id="GO:0055088">
    <property type="term" value="P:lipid homeostasis"/>
    <property type="evidence" value="ECO:0007669"/>
    <property type="project" value="TreeGrafter"/>
</dbReference>
<keyword evidence="3" id="KW-0418">Kinase</keyword>
<reference evidence="3 4" key="1">
    <citation type="journal article" date="2019" name="Nat. Ecol. Evol.">
        <title>Megaphylogeny resolves global patterns of mushroom evolution.</title>
        <authorList>
            <person name="Varga T."/>
            <person name="Krizsan K."/>
            <person name="Foldi C."/>
            <person name="Dima B."/>
            <person name="Sanchez-Garcia M."/>
            <person name="Sanchez-Ramirez S."/>
            <person name="Szollosi G.J."/>
            <person name="Szarkandi J.G."/>
            <person name="Papp V."/>
            <person name="Albert L."/>
            <person name="Andreopoulos W."/>
            <person name="Angelini C."/>
            <person name="Antonin V."/>
            <person name="Barry K.W."/>
            <person name="Bougher N.L."/>
            <person name="Buchanan P."/>
            <person name="Buyck B."/>
            <person name="Bense V."/>
            <person name="Catcheside P."/>
            <person name="Chovatia M."/>
            <person name="Cooper J."/>
            <person name="Damon W."/>
            <person name="Desjardin D."/>
            <person name="Finy P."/>
            <person name="Geml J."/>
            <person name="Haridas S."/>
            <person name="Hughes K."/>
            <person name="Justo A."/>
            <person name="Karasinski D."/>
            <person name="Kautmanova I."/>
            <person name="Kiss B."/>
            <person name="Kocsube S."/>
            <person name="Kotiranta H."/>
            <person name="LaButti K.M."/>
            <person name="Lechner B.E."/>
            <person name="Liimatainen K."/>
            <person name="Lipzen A."/>
            <person name="Lukacs Z."/>
            <person name="Mihaltcheva S."/>
            <person name="Morgado L.N."/>
            <person name="Niskanen T."/>
            <person name="Noordeloos M.E."/>
            <person name="Ohm R.A."/>
            <person name="Ortiz-Santana B."/>
            <person name="Ovrebo C."/>
            <person name="Racz N."/>
            <person name="Riley R."/>
            <person name="Savchenko A."/>
            <person name="Shiryaev A."/>
            <person name="Soop K."/>
            <person name="Spirin V."/>
            <person name="Szebenyi C."/>
            <person name="Tomsovsky M."/>
            <person name="Tulloss R.E."/>
            <person name="Uehling J."/>
            <person name="Grigoriev I.V."/>
            <person name="Vagvolgyi C."/>
            <person name="Papp T."/>
            <person name="Martin F.M."/>
            <person name="Miettinen O."/>
            <person name="Hibbett D.S."/>
            <person name="Nagy L.G."/>
        </authorList>
    </citation>
    <scope>NUCLEOTIDE SEQUENCE [LARGE SCALE GENOMIC DNA]</scope>
    <source>
        <strain evidence="3 4">CBS 962.96</strain>
    </source>
</reference>
<organism evidence="3 4">
    <name type="scientific">Dendrothele bispora (strain CBS 962.96)</name>
    <dbReference type="NCBI Taxonomy" id="1314807"/>
    <lineage>
        <taxon>Eukaryota</taxon>
        <taxon>Fungi</taxon>
        <taxon>Dikarya</taxon>
        <taxon>Basidiomycota</taxon>
        <taxon>Agaricomycotina</taxon>
        <taxon>Agaricomycetes</taxon>
        <taxon>Agaricomycetidae</taxon>
        <taxon>Agaricales</taxon>
        <taxon>Agaricales incertae sedis</taxon>
        <taxon>Dendrothele</taxon>
    </lineage>
</organism>
<gene>
    <name evidence="3" type="ORF">K435DRAFT_713478</name>
</gene>
<name>A0A4S8MPR8_DENBC</name>